<evidence type="ECO:0000313" key="2">
    <source>
        <dbReference type="EMBL" id="KJZ06744.1"/>
    </source>
</evidence>
<proteinExistence type="predicted"/>
<feature type="transmembrane region" description="Helical" evidence="1">
    <location>
        <begin position="247"/>
        <end position="264"/>
    </location>
</feature>
<feature type="transmembrane region" description="Helical" evidence="1">
    <location>
        <begin position="432"/>
        <end position="450"/>
    </location>
</feature>
<keyword evidence="3" id="KW-1185">Reference proteome</keyword>
<feature type="transmembrane region" description="Helical" evidence="1">
    <location>
        <begin position="141"/>
        <end position="162"/>
    </location>
</feature>
<name>A0A0F4QHD8_9GAMM</name>
<feature type="transmembrane region" description="Helical" evidence="1">
    <location>
        <begin position="174"/>
        <end position="193"/>
    </location>
</feature>
<feature type="transmembrane region" description="Helical" evidence="1">
    <location>
        <begin position="284"/>
        <end position="307"/>
    </location>
</feature>
<accession>A0A0F4QHD8</accession>
<comment type="caution">
    <text evidence="2">The sequence shown here is derived from an EMBL/GenBank/DDBJ whole genome shotgun (WGS) entry which is preliminary data.</text>
</comment>
<dbReference type="Proteomes" id="UP000033452">
    <property type="component" value="Unassembled WGS sequence"/>
</dbReference>
<organism evidence="2 3">
    <name type="scientific">Pseudoalteromonas rubra</name>
    <dbReference type="NCBI Taxonomy" id="43658"/>
    <lineage>
        <taxon>Bacteria</taxon>
        <taxon>Pseudomonadati</taxon>
        <taxon>Pseudomonadota</taxon>
        <taxon>Gammaproteobacteria</taxon>
        <taxon>Alteromonadales</taxon>
        <taxon>Pseudoalteromonadaceae</taxon>
        <taxon>Pseudoalteromonas</taxon>
    </lineage>
</organism>
<evidence type="ECO:0008006" key="4">
    <source>
        <dbReference type="Google" id="ProtNLM"/>
    </source>
</evidence>
<feature type="transmembrane region" description="Helical" evidence="1">
    <location>
        <begin position="407"/>
        <end position="425"/>
    </location>
</feature>
<dbReference type="RefSeq" id="WP_046006412.1">
    <property type="nucleotide sequence ID" value="NZ_JXYA01000045.1"/>
</dbReference>
<feature type="transmembrane region" description="Helical" evidence="1">
    <location>
        <begin position="456"/>
        <end position="476"/>
    </location>
</feature>
<feature type="transmembrane region" description="Helical" evidence="1">
    <location>
        <begin position="205"/>
        <end position="227"/>
    </location>
</feature>
<feature type="transmembrane region" description="Helical" evidence="1">
    <location>
        <begin position="79"/>
        <end position="101"/>
    </location>
</feature>
<evidence type="ECO:0000256" key="1">
    <source>
        <dbReference type="SAM" id="Phobius"/>
    </source>
</evidence>
<keyword evidence="1" id="KW-0812">Transmembrane</keyword>
<dbReference type="EMBL" id="JXYA01000045">
    <property type="protein sequence ID" value="KJZ06744.1"/>
    <property type="molecule type" value="Genomic_DNA"/>
</dbReference>
<dbReference type="AlphaFoldDB" id="A0A0F4QHD8"/>
<feature type="transmembrane region" description="Helical" evidence="1">
    <location>
        <begin position="6"/>
        <end position="24"/>
    </location>
</feature>
<feature type="transmembrane region" description="Helical" evidence="1">
    <location>
        <begin position="327"/>
        <end position="345"/>
    </location>
</feature>
<dbReference type="PATRIC" id="fig|43658.5.peg.3853"/>
<feature type="transmembrane region" description="Helical" evidence="1">
    <location>
        <begin position="378"/>
        <end position="395"/>
    </location>
</feature>
<reference evidence="2 3" key="1">
    <citation type="journal article" date="2015" name="BMC Genomics">
        <title>Genome mining reveals unlocked bioactive potential of marine Gram-negative bacteria.</title>
        <authorList>
            <person name="Machado H."/>
            <person name="Sonnenschein E.C."/>
            <person name="Melchiorsen J."/>
            <person name="Gram L."/>
        </authorList>
    </citation>
    <scope>NUCLEOTIDE SEQUENCE [LARGE SCALE GENOMIC DNA]</scope>
    <source>
        <strain evidence="2 3">S2471</strain>
    </source>
</reference>
<keyword evidence="1" id="KW-0472">Membrane</keyword>
<feature type="transmembrane region" description="Helical" evidence="1">
    <location>
        <begin position="49"/>
        <end position="73"/>
    </location>
</feature>
<keyword evidence="1" id="KW-1133">Transmembrane helix</keyword>
<gene>
    <name evidence="2" type="ORF">TW77_18240</name>
</gene>
<protein>
    <recommendedName>
        <fullName evidence="4">Sodium:solute symporter</fullName>
    </recommendedName>
</protein>
<sequence>MDQIIQLLSIIGMFFLSYVGLRAFGKPTTKLLFDPEEKRQWNTLLKSNFGNWLTGTNIVGTLTSFATVLVFFLGNAKVFGIWVLICSVSIFLGGYVTNYFTGKISELKRVKCLLSSSSQTGGVLASLCWENTKDGKLSSILVKYISMTGIAAVIWLEFALFSDIGGQLFGFSEIWMKSIILAFSSFAVIFFVLRYGIRGFAFTDIFQTPIIALCAFLLVCGSIWLALNSSVSFDSSLIAPIVDAKTITLFVIHVLFLNAFLVLATEPHWLRLWVFQEKETKTQIASTFSTAIIWAVLVGIGFIGSSLAQGEVGPGVIVTLVTQLSNISPVFLIIFWFAAVAALFTTCDAQSYSWLVVKNYDTNTGSLQEYNLEKSKPFLYALISAIVFTAAYFVLRTYEIPFEKLVFLIIPFALNTLPAIVQLAFHRQPTPYLIIISVIFFILFAAGGFIQPNNELLWTLVAALVPVVISVVSPFIGKKMGNEE</sequence>
<evidence type="ECO:0000313" key="3">
    <source>
        <dbReference type="Proteomes" id="UP000033452"/>
    </source>
</evidence>